<dbReference type="Pfam" id="PF01522">
    <property type="entry name" value="Polysacc_deac_1"/>
    <property type="match status" value="1"/>
</dbReference>
<dbReference type="InterPro" id="IPR022560">
    <property type="entry name" value="DUF3473"/>
</dbReference>
<evidence type="ECO:0000313" key="2">
    <source>
        <dbReference type="EMBL" id="CEP78279.1"/>
    </source>
</evidence>
<dbReference type="PANTHER" id="PTHR47561">
    <property type="entry name" value="POLYSACCHARIDE DEACETYLASE FAMILY PROTEIN (AFU_ORTHOLOGUE AFUA_6G05030)"/>
    <property type="match status" value="1"/>
</dbReference>
<feature type="domain" description="NodB homology" evidence="1">
    <location>
        <begin position="32"/>
        <end position="255"/>
    </location>
</feature>
<dbReference type="CDD" id="cd10941">
    <property type="entry name" value="CE4_PuuE_HpPgdA_like_2"/>
    <property type="match status" value="1"/>
</dbReference>
<keyword evidence="3" id="KW-1185">Reference proteome</keyword>
<reference evidence="3" key="1">
    <citation type="submission" date="2014-11" db="EMBL/GenBank/DDBJ databases">
        <authorList>
            <person name="Wibberg D."/>
        </authorList>
    </citation>
    <scope>NUCLEOTIDE SEQUENCE [LARGE SCALE GENOMIC DNA]</scope>
    <source>
        <strain evidence="3">L3</strain>
    </source>
</reference>
<dbReference type="InterPro" id="IPR002509">
    <property type="entry name" value="NODB_dom"/>
</dbReference>
<dbReference type="HOGENOM" id="CLU_066872_0_0_0"/>
<dbReference type="PROSITE" id="PS51677">
    <property type="entry name" value="NODB"/>
    <property type="match status" value="1"/>
</dbReference>
<organism evidence="2 3">
    <name type="scientific">Defluviitoga tunisiensis</name>
    <dbReference type="NCBI Taxonomy" id="1006576"/>
    <lineage>
        <taxon>Bacteria</taxon>
        <taxon>Thermotogati</taxon>
        <taxon>Thermotogota</taxon>
        <taxon>Thermotogae</taxon>
        <taxon>Petrotogales</taxon>
        <taxon>Petrotogaceae</taxon>
        <taxon>Defluviitoga</taxon>
    </lineage>
</organism>
<protein>
    <submittedName>
        <fullName evidence="2">Polysaccharide deacetylase</fullName>
    </submittedName>
</protein>
<dbReference type="PATRIC" id="fig|1006576.9.peg.962"/>
<accession>A0A0C7P321</accession>
<dbReference type="RefSeq" id="WP_045087768.1">
    <property type="nucleotide sequence ID" value="NZ_LN824141.1"/>
</dbReference>
<dbReference type="KEGG" id="dtn:DTL3_0975"/>
<dbReference type="InterPro" id="IPR045235">
    <property type="entry name" value="PuuE_HpPgdA-like"/>
</dbReference>
<dbReference type="Pfam" id="PF11959">
    <property type="entry name" value="DUF3473"/>
    <property type="match status" value="1"/>
</dbReference>
<dbReference type="Proteomes" id="UP000032809">
    <property type="component" value="Chromosome I"/>
</dbReference>
<dbReference type="STRING" id="1006576.DTL3_0975"/>
<dbReference type="PANTHER" id="PTHR47561:SF1">
    <property type="entry name" value="POLYSACCHARIDE DEACETYLASE FAMILY PROTEIN (AFU_ORTHOLOGUE AFUA_6G05030)"/>
    <property type="match status" value="1"/>
</dbReference>
<dbReference type="AlphaFoldDB" id="A0A0C7P321"/>
<dbReference type="EMBL" id="LN824141">
    <property type="protein sequence ID" value="CEP78279.1"/>
    <property type="molecule type" value="Genomic_DNA"/>
</dbReference>
<dbReference type="SUPFAM" id="SSF88713">
    <property type="entry name" value="Glycoside hydrolase/deacetylase"/>
    <property type="match status" value="1"/>
</dbReference>
<evidence type="ECO:0000259" key="1">
    <source>
        <dbReference type="PROSITE" id="PS51677"/>
    </source>
</evidence>
<sequence length="284" mass="33071">MNEIRYVNIPGNFITIDVEEWFHILNANIPEKKDWETLPSIAEKGTYKILEILEKSNNKATFFVLGWVAEKYPKLIRDISNLGHEIASHGYYHEELYKISEERWKEDVLKSKYILEDITGKEVIGYRAPGFSSLNYIETIKKLLDLGFKYDSSLFPAKRETGGNNKFDSRPFYLIQKGLKIYEFPVSVYKNGVFSIPLGGGYSRITPIPLLRHVIKKVKKLNNGYFLFYLHPREVLKEQPKLSDLPLIKKYKTYVGLKNYDKKVSILSENYNFVSIKDSSVFKT</sequence>
<dbReference type="Gene3D" id="3.20.20.370">
    <property type="entry name" value="Glycoside hydrolase/deacetylase"/>
    <property type="match status" value="1"/>
</dbReference>
<dbReference type="InterPro" id="IPR011330">
    <property type="entry name" value="Glyco_hydro/deAcase_b/a-brl"/>
</dbReference>
<gene>
    <name evidence="2" type="ORF">DTL3_0975</name>
</gene>
<evidence type="ECO:0000313" key="3">
    <source>
        <dbReference type="Proteomes" id="UP000032809"/>
    </source>
</evidence>
<name>A0A0C7P321_DEFTU</name>
<dbReference type="GO" id="GO:0005975">
    <property type="term" value="P:carbohydrate metabolic process"/>
    <property type="evidence" value="ECO:0007669"/>
    <property type="project" value="InterPro"/>
</dbReference>
<dbReference type="OrthoDB" id="258610at2"/>
<proteinExistence type="predicted"/>
<dbReference type="GO" id="GO:0016810">
    <property type="term" value="F:hydrolase activity, acting on carbon-nitrogen (but not peptide) bonds"/>
    <property type="evidence" value="ECO:0007669"/>
    <property type="project" value="InterPro"/>
</dbReference>